<sequence length="135" mass="14978">MLEPHPEDQISPNSYLLRAQPPTDAVFSDANPLCMRFKRMRTCAGTDAIITVRITVYQVLRKFQSWNSDMACAPAGDVHSWTVSLPVGSADTGGMHTVPQSLLELLQLSARPRDWQPGCVKESSQKSDEMPTFLT</sequence>
<evidence type="ECO:0000256" key="1">
    <source>
        <dbReference type="SAM" id="MobiDB-lite"/>
    </source>
</evidence>
<proteinExistence type="predicted"/>
<dbReference type="Proteomes" id="UP000281406">
    <property type="component" value="Unassembled WGS sequence"/>
</dbReference>
<dbReference type="EMBL" id="RJVU01062584">
    <property type="protein sequence ID" value="ROJ29367.1"/>
    <property type="molecule type" value="Genomic_DNA"/>
</dbReference>
<gene>
    <name evidence="2" type="ORF">DPX16_13811</name>
</gene>
<dbReference type="AlphaFoldDB" id="A0A3N0XSW1"/>
<comment type="caution">
    <text evidence="2">The sequence shown here is derived from an EMBL/GenBank/DDBJ whole genome shotgun (WGS) entry which is preliminary data.</text>
</comment>
<keyword evidence="3" id="KW-1185">Reference proteome</keyword>
<protein>
    <submittedName>
        <fullName evidence="2">Uncharacterized protein</fullName>
    </submittedName>
</protein>
<evidence type="ECO:0000313" key="2">
    <source>
        <dbReference type="EMBL" id="ROJ29367.1"/>
    </source>
</evidence>
<accession>A0A3N0XSW1</accession>
<name>A0A3N0XSW1_ANAGA</name>
<evidence type="ECO:0000313" key="3">
    <source>
        <dbReference type="Proteomes" id="UP000281406"/>
    </source>
</evidence>
<reference evidence="2 3" key="1">
    <citation type="submission" date="2018-10" db="EMBL/GenBank/DDBJ databases">
        <title>Genome assembly for a Yunnan-Guizhou Plateau 3E fish, Anabarilius grahami (Regan), and its evolutionary and genetic applications.</title>
        <authorList>
            <person name="Jiang W."/>
        </authorList>
    </citation>
    <scope>NUCLEOTIDE SEQUENCE [LARGE SCALE GENOMIC DNA]</scope>
    <source>
        <strain evidence="2">AG-KIZ</strain>
        <tissue evidence="2">Muscle</tissue>
    </source>
</reference>
<organism evidence="2 3">
    <name type="scientific">Anabarilius grahami</name>
    <name type="common">Kanglang fish</name>
    <name type="synonym">Barilius grahami</name>
    <dbReference type="NCBI Taxonomy" id="495550"/>
    <lineage>
        <taxon>Eukaryota</taxon>
        <taxon>Metazoa</taxon>
        <taxon>Chordata</taxon>
        <taxon>Craniata</taxon>
        <taxon>Vertebrata</taxon>
        <taxon>Euteleostomi</taxon>
        <taxon>Actinopterygii</taxon>
        <taxon>Neopterygii</taxon>
        <taxon>Teleostei</taxon>
        <taxon>Ostariophysi</taxon>
        <taxon>Cypriniformes</taxon>
        <taxon>Xenocyprididae</taxon>
        <taxon>Xenocypridinae</taxon>
        <taxon>Xenocypridinae incertae sedis</taxon>
        <taxon>Anabarilius</taxon>
    </lineage>
</organism>
<feature type="region of interest" description="Disordered" evidence="1">
    <location>
        <begin position="116"/>
        <end position="135"/>
    </location>
</feature>